<feature type="chain" id="PRO_5040781051" evidence="2">
    <location>
        <begin position="16"/>
        <end position="336"/>
    </location>
</feature>
<sequence length="336" mass="35591">MLLLAIAAASHHATGSPSFSGSYNPVHGLNIAAVISTYGAQDQDNTTSSFGSAGASIGQDDSIDLALVGNSSVSSTWVDGVAGYDTSAESKILYQAATWTLLEEGTQSGKFESYWARFKAVNPTAKTDVHLSLCAVVVEWNSSWAEKKSALSAVEVEDRLAAICKKNDTIAVAFTSSVSDTAASYLKGEIAVNDVVASLKMHDVDSSLFPEASDRLFVRLANGLCPRDESASKVDSLSETGIPVISLFRGIVCKPNGGFGPSQISSEGSDDSDDSDWKNCLKFIIPIGVFVFMLGCAGLVYLFRQQKKASAQESPKEVEKDEASSLPYVLTMHSVA</sequence>
<name>A0A9W6X6Z6_9STRA</name>
<dbReference type="EMBL" id="BSXT01000709">
    <property type="protein sequence ID" value="GMF32774.1"/>
    <property type="molecule type" value="Genomic_DNA"/>
</dbReference>
<reference evidence="3" key="1">
    <citation type="submission" date="2023-04" db="EMBL/GenBank/DDBJ databases">
        <title>Phytophthora fragariaefolia NBRC 109709.</title>
        <authorList>
            <person name="Ichikawa N."/>
            <person name="Sato H."/>
            <person name="Tonouchi N."/>
        </authorList>
    </citation>
    <scope>NUCLEOTIDE SEQUENCE</scope>
    <source>
        <strain evidence="3">NBRC 109709</strain>
    </source>
</reference>
<protein>
    <submittedName>
        <fullName evidence="3">Unnamed protein product</fullName>
    </submittedName>
</protein>
<dbReference type="AlphaFoldDB" id="A0A9W6X6Z6"/>
<keyword evidence="2" id="KW-0732">Signal</keyword>
<keyword evidence="4" id="KW-1185">Reference proteome</keyword>
<evidence type="ECO:0000313" key="3">
    <source>
        <dbReference type="EMBL" id="GMF32774.1"/>
    </source>
</evidence>
<keyword evidence="1" id="KW-0472">Membrane</keyword>
<proteinExistence type="predicted"/>
<dbReference type="Proteomes" id="UP001165121">
    <property type="component" value="Unassembled WGS sequence"/>
</dbReference>
<accession>A0A9W6X6Z6</accession>
<feature type="transmembrane region" description="Helical" evidence="1">
    <location>
        <begin position="283"/>
        <end position="303"/>
    </location>
</feature>
<evidence type="ECO:0000256" key="1">
    <source>
        <dbReference type="SAM" id="Phobius"/>
    </source>
</evidence>
<dbReference type="OrthoDB" id="160817at2759"/>
<keyword evidence="1" id="KW-0812">Transmembrane</keyword>
<comment type="caution">
    <text evidence="3">The sequence shown here is derived from an EMBL/GenBank/DDBJ whole genome shotgun (WGS) entry which is preliminary data.</text>
</comment>
<feature type="signal peptide" evidence="2">
    <location>
        <begin position="1"/>
        <end position="15"/>
    </location>
</feature>
<organism evidence="3 4">
    <name type="scientific">Phytophthora fragariaefolia</name>
    <dbReference type="NCBI Taxonomy" id="1490495"/>
    <lineage>
        <taxon>Eukaryota</taxon>
        <taxon>Sar</taxon>
        <taxon>Stramenopiles</taxon>
        <taxon>Oomycota</taxon>
        <taxon>Peronosporomycetes</taxon>
        <taxon>Peronosporales</taxon>
        <taxon>Peronosporaceae</taxon>
        <taxon>Phytophthora</taxon>
    </lineage>
</organism>
<keyword evidence="1" id="KW-1133">Transmembrane helix</keyword>
<evidence type="ECO:0000256" key="2">
    <source>
        <dbReference type="SAM" id="SignalP"/>
    </source>
</evidence>
<evidence type="ECO:0000313" key="4">
    <source>
        <dbReference type="Proteomes" id="UP001165121"/>
    </source>
</evidence>
<gene>
    <name evidence="3" type="ORF">Pfra01_000790800</name>
</gene>